<dbReference type="Gene3D" id="2.40.440.10">
    <property type="entry name" value="L,D-transpeptidase catalytic domain-like"/>
    <property type="match status" value="1"/>
</dbReference>
<evidence type="ECO:0000256" key="2">
    <source>
        <dbReference type="ARBA" id="ARBA00022679"/>
    </source>
</evidence>
<dbReference type="PANTHER" id="PTHR30582">
    <property type="entry name" value="L,D-TRANSPEPTIDASE"/>
    <property type="match status" value="1"/>
</dbReference>
<sequence length="234" mass="26116">MHDTADAPAYFTPPTHSPVGIDYGVQLETDHPEARAILLEDLHVHPALAFHVTATTPTDYTLMPDRFWPAHSIITVSFHQGQFHTTTTFATGDAHILRVNLTDQTLEAYEGSTRVRIMPVSTGVSPQWTTPTGTFWIYKRVVDDHMVGGIPGTKDYWDVEHVPYAQYIFRGIAIHGAWWNHHFGVPKSHGCIQLSTEGVNNARWVWDFSAVGTPVIVFGHTPKALGNPVPYPKE</sequence>
<comment type="pathway">
    <text evidence="1 6">Cell wall biogenesis; peptidoglycan biosynthesis.</text>
</comment>
<dbReference type="InterPro" id="IPR038063">
    <property type="entry name" value="Transpep_catalytic_dom"/>
</dbReference>
<name>A0ABM6RQ60_9FIRM</name>
<evidence type="ECO:0000259" key="7">
    <source>
        <dbReference type="PROSITE" id="PS52029"/>
    </source>
</evidence>
<dbReference type="InterPro" id="IPR005490">
    <property type="entry name" value="LD_TPept_cat_dom"/>
</dbReference>
<evidence type="ECO:0000313" key="9">
    <source>
        <dbReference type="Proteomes" id="UP000325292"/>
    </source>
</evidence>
<organism evidence="8 9">
    <name type="scientific">Sulfobacillus thermotolerans</name>
    <dbReference type="NCBI Taxonomy" id="338644"/>
    <lineage>
        <taxon>Bacteria</taxon>
        <taxon>Bacillati</taxon>
        <taxon>Bacillota</taxon>
        <taxon>Clostridia</taxon>
        <taxon>Eubacteriales</taxon>
        <taxon>Clostridiales Family XVII. Incertae Sedis</taxon>
        <taxon>Sulfobacillus</taxon>
    </lineage>
</organism>
<feature type="active site" description="Nucleophile" evidence="6">
    <location>
        <position position="191"/>
    </location>
</feature>
<dbReference type="Proteomes" id="UP000325292">
    <property type="component" value="Chromosome"/>
</dbReference>
<keyword evidence="3 6" id="KW-0133">Cell shape</keyword>
<keyword evidence="9" id="KW-1185">Reference proteome</keyword>
<evidence type="ECO:0000256" key="6">
    <source>
        <dbReference type="PROSITE-ProRule" id="PRU01373"/>
    </source>
</evidence>
<protein>
    <recommendedName>
        <fullName evidence="7">L,D-TPase catalytic domain-containing protein</fullName>
    </recommendedName>
</protein>
<dbReference type="CDD" id="cd16913">
    <property type="entry name" value="YkuD_like"/>
    <property type="match status" value="1"/>
</dbReference>
<evidence type="ECO:0000256" key="1">
    <source>
        <dbReference type="ARBA" id="ARBA00004752"/>
    </source>
</evidence>
<dbReference type="EMBL" id="CP019454">
    <property type="protein sequence ID" value="AUW93388.1"/>
    <property type="molecule type" value="Genomic_DNA"/>
</dbReference>
<feature type="active site" description="Proton donor/acceptor" evidence="6">
    <location>
        <position position="175"/>
    </location>
</feature>
<evidence type="ECO:0000256" key="5">
    <source>
        <dbReference type="ARBA" id="ARBA00023316"/>
    </source>
</evidence>
<evidence type="ECO:0000256" key="3">
    <source>
        <dbReference type="ARBA" id="ARBA00022960"/>
    </source>
</evidence>
<accession>A0ABM6RQ60</accession>
<dbReference type="Pfam" id="PF03734">
    <property type="entry name" value="YkuD"/>
    <property type="match status" value="1"/>
</dbReference>
<evidence type="ECO:0000313" key="8">
    <source>
        <dbReference type="EMBL" id="AUW93388.1"/>
    </source>
</evidence>
<dbReference type="InterPro" id="IPR050979">
    <property type="entry name" value="LD-transpeptidase"/>
</dbReference>
<reference evidence="8 9" key="1">
    <citation type="journal article" date="2019" name="Sci. Rep.">
        <title>Sulfobacillus thermotolerans: new insights into resistance and metabolic capacities of acidophilic chemolithotrophs.</title>
        <authorList>
            <person name="Panyushkina A.E."/>
            <person name="Babenko V.V."/>
            <person name="Nikitina A.S."/>
            <person name="Selezneva O.V."/>
            <person name="Tsaplina I.A."/>
            <person name="Letarova M.A."/>
            <person name="Kostryukova E.S."/>
            <person name="Letarov A.V."/>
        </authorList>
    </citation>
    <scope>NUCLEOTIDE SEQUENCE [LARGE SCALE GENOMIC DNA]</scope>
    <source>
        <strain evidence="8 9">Kr1</strain>
    </source>
</reference>
<proteinExistence type="predicted"/>
<keyword evidence="5 6" id="KW-0961">Cell wall biogenesis/degradation</keyword>
<dbReference type="SUPFAM" id="SSF141523">
    <property type="entry name" value="L,D-transpeptidase catalytic domain-like"/>
    <property type="match status" value="1"/>
</dbReference>
<dbReference type="PROSITE" id="PS52029">
    <property type="entry name" value="LD_TPASE"/>
    <property type="match status" value="1"/>
</dbReference>
<feature type="domain" description="L,D-TPase catalytic" evidence="7">
    <location>
        <begin position="95"/>
        <end position="218"/>
    </location>
</feature>
<dbReference type="PANTHER" id="PTHR30582:SF2">
    <property type="entry name" value="L,D-TRANSPEPTIDASE YCIB-RELATED"/>
    <property type="match status" value="1"/>
</dbReference>
<evidence type="ECO:0000256" key="4">
    <source>
        <dbReference type="ARBA" id="ARBA00022984"/>
    </source>
</evidence>
<keyword evidence="2" id="KW-0808">Transferase</keyword>
<keyword evidence="4 6" id="KW-0573">Peptidoglycan synthesis</keyword>
<gene>
    <name evidence="8" type="ORF">BXT84_04990</name>
</gene>